<evidence type="ECO:0000313" key="6">
    <source>
        <dbReference type="EMBL" id="CAL8143495.1"/>
    </source>
</evidence>
<proteinExistence type="predicted"/>
<keyword evidence="1 3" id="KW-0479">Metal-binding</keyword>
<sequence>MESETTSEPEIDVIVDVELPDTDKLKCPECSEPYNPSDKRRVVEGLCGHAKCRICCINAERCITCFNFCPECGCSYNTSNLRRVKDTCEHFKCRACFMKSETCQRCLTVEKVKVEKEAALAAITQSPPVEPYPTKISLPRSSLSPAWSGPNPRIISKIKSSLQFARKTRSRSKAAEEGRNKPKVACSVCGFLFNLIPNDKRGKLCKHLKCRRCREIYNRKITCPLCKVESWNKYASSEKPLPKTLAAPISTKRKRTKSKGNVRFEGATAIKQIDEDAVVANCNVCLKQFINLDGGDVNCHCKPVETEEIDMNLTTGENPPATVTLVEDNYEDHPASVTLMGDNIEDHPVTVTEGEEDVWNYPATVTEEWEDVGVHPATVTEEEVNDEDPAVPCSSHSLMREIARKVVRKRGSSGRGRSTKRAKLSLSEIPD</sequence>
<protein>
    <recommendedName>
        <fullName evidence="5">RING-type domain-containing protein</fullName>
    </recommendedName>
</protein>
<comment type="caution">
    <text evidence="6">The sequence shown here is derived from an EMBL/GenBank/DDBJ whole genome shotgun (WGS) entry which is preliminary data.</text>
</comment>
<feature type="region of interest" description="Disordered" evidence="4">
    <location>
        <begin position="405"/>
        <end position="431"/>
    </location>
</feature>
<reference evidence="6 7" key="1">
    <citation type="submission" date="2024-08" db="EMBL/GenBank/DDBJ databases">
        <authorList>
            <person name="Cucini C."/>
            <person name="Frati F."/>
        </authorList>
    </citation>
    <scope>NUCLEOTIDE SEQUENCE [LARGE SCALE GENOMIC DNA]</scope>
</reference>
<evidence type="ECO:0000256" key="1">
    <source>
        <dbReference type="ARBA" id="ARBA00022771"/>
    </source>
</evidence>
<feature type="domain" description="RING-type" evidence="5">
    <location>
        <begin position="27"/>
        <end position="72"/>
    </location>
</feature>
<evidence type="ECO:0000313" key="7">
    <source>
        <dbReference type="Proteomes" id="UP001642540"/>
    </source>
</evidence>
<evidence type="ECO:0000256" key="2">
    <source>
        <dbReference type="ARBA" id="ARBA00022833"/>
    </source>
</evidence>
<dbReference type="EMBL" id="CAXLJM020000158">
    <property type="protein sequence ID" value="CAL8143495.1"/>
    <property type="molecule type" value="Genomic_DNA"/>
</dbReference>
<organism evidence="6 7">
    <name type="scientific">Orchesella dallaii</name>
    <dbReference type="NCBI Taxonomy" id="48710"/>
    <lineage>
        <taxon>Eukaryota</taxon>
        <taxon>Metazoa</taxon>
        <taxon>Ecdysozoa</taxon>
        <taxon>Arthropoda</taxon>
        <taxon>Hexapoda</taxon>
        <taxon>Collembola</taxon>
        <taxon>Entomobryomorpha</taxon>
        <taxon>Entomobryoidea</taxon>
        <taxon>Orchesellidae</taxon>
        <taxon>Orchesellinae</taxon>
        <taxon>Orchesella</taxon>
    </lineage>
</organism>
<evidence type="ECO:0000256" key="3">
    <source>
        <dbReference type="PROSITE-ProRule" id="PRU00175"/>
    </source>
</evidence>
<gene>
    <name evidence="6" type="ORF">ODALV1_LOCUS29628</name>
</gene>
<evidence type="ECO:0000259" key="5">
    <source>
        <dbReference type="PROSITE" id="PS50089"/>
    </source>
</evidence>
<feature type="compositionally biased region" description="Basic residues" evidence="4">
    <location>
        <begin position="405"/>
        <end position="423"/>
    </location>
</feature>
<keyword evidence="7" id="KW-1185">Reference proteome</keyword>
<feature type="domain" description="RING-type" evidence="5">
    <location>
        <begin position="186"/>
        <end position="227"/>
    </location>
</feature>
<name>A0ABP1S4D7_9HEXA</name>
<dbReference type="Proteomes" id="UP001642540">
    <property type="component" value="Unassembled WGS sequence"/>
</dbReference>
<keyword evidence="2" id="KW-0862">Zinc</keyword>
<dbReference type="PROSITE" id="PS50089">
    <property type="entry name" value="ZF_RING_2"/>
    <property type="match status" value="2"/>
</dbReference>
<evidence type="ECO:0000256" key="4">
    <source>
        <dbReference type="SAM" id="MobiDB-lite"/>
    </source>
</evidence>
<accession>A0ABP1S4D7</accession>
<dbReference type="InterPro" id="IPR001841">
    <property type="entry name" value="Znf_RING"/>
</dbReference>
<keyword evidence="1 3" id="KW-0863">Zinc-finger</keyword>